<protein>
    <submittedName>
        <fullName evidence="1">Uncharacterized protein</fullName>
    </submittedName>
</protein>
<dbReference type="AlphaFoldDB" id="A0A2P2QKF2"/>
<dbReference type="EMBL" id="GGEC01086977">
    <property type="protein sequence ID" value="MBX67461.1"/>
    <property type="molecule type" value="Transcribed_RNA"/>
</dbReference>
<evidence type="ECO:0000313" key="1">
    <source>
        <dbReference type="EMBL" id="MBX67461.1"/>
    </source>
</evidence>
<name>A0A2P2QKF2_RHIMU</name>
<organism evidence="1">
    <name type="scientific">Rhizophora mucronata</name>
    <name type="common">Asiatic mangrove</name>
    <dbReference type="NCBI Taxonomy" id="61149"/>
    <lineage>
        <taxon>Eukaryota</taxon>
        <taxon>Viridiplantae</taxon>
        <taxon>Streptophyta</taxon>
        <taxon>Embryophyta</taxon>
        <taxon>Tracheophyta</taxon>
        <taxon>Spermatophyta</taxon>
        <taxon>Magnoliopsida</taxon>
        <taxon>eudicotyledons</taxon>
        <taxon>Gunneridae</taxon>
        <taxon>Pentapetalae</taxon>
        <taxon>rosids</taxon>
        <taxon>fabids</taxon>
        <taxon>Malpighiales</taxon>
        <taxon>Rhizophoraceae</taxon>
        <taxon>Rhizophora</taxon>
    </lineage>
</organism>
<sequence>MVSDKKKFMLSSKRVSFKNVKKIKSIDCTKFCMG</sequence>
<proteinExistence type="predicted"/>
<reference evidence="1" key="1">
    <citation type="submission" date="2018-02" db="EMBL/GenBank/DDBJ databases">
        <title>Rhizophora mucronata_Transcriptome.</title>
        <authorList>
            <person name="Meera S.P."/>
            <person name="Sreeshan A."/>
            <person name="Augustine A."/>
        </authorList>
    </citation>
    <scope>NUCLEOTIDE SEQUENCE</scope>
    <source>
        <tissue evidence="1">Leaf</tissue>
    </source>
</reference>
<accession>A0A2P2QKF2</accession>